<reference evidence="10" key="2">
    <citation type="submission" date="2018-12" db="UniProtKB">
        <authorList>
            <consortium name="WormBaseParasite"/>
        </authorList>
    </citation>
    <scope>IDENTIFICATION</scope>
    <source>
        <strain evidence="10">Puerto Rican</strain>
    </source>
</reference>
<feature type="region of interest" description="Disordered" evidence="6">
    <location>
        <begin position="82"/>
        <end position="103"/>
    </location>
</feature>
<dbReference type="STRING" id="6183.A0A3Q0KKG8"/>
<reference evidence="9" key="1">
    <citation type="journal article" date="2012" name="PLoS Negl. Trop. Dis.">
        <title>A systematically improved high quality genome and transcriptome of the human blood fluke Schistosoma mansoni.</title>
        <authorList>
            <person name="Protasio A.V."/>
            <person name="Tsai I.J."/>
            <person name="Babbage A."/>
            <person name="Nichol S."/>
            <person name="Hunt M."/>
            <person name="Aslett M.A."/>
            <person name="De Silva N."/>
            <person name="Velarde G.S."/>
            <person name="Anderson T.J."/>
            <person name="Clark R.C."/>
            <person name="Davidson C."/>
            <person name="Dillon G.P."/>
            <person name="Holroyd N.E."/>
            <person name="LoVerde P.T."/>
            <person name="Lloyd C."/>
            <person name="McQuillan J."/>
            <person name="Oliveira G."/>
            <person name="Otto T.D."/>
            <person name="Parker-Manuel S.J."/>
            <person name="Quail M.A."/>
            <person name="Wilson R.A."/>
            <person name="Zerlotini A."/>
            <person name="Dunne D.W."/>
            <person name="Berriman M."/>
        </authorList>
    </citation>
    <scope>NUCLEOTIDE SEQUENCE [LARGE SCALE GENOMIC DNA]</scope>
    <source>
        <strain evidence="9">Puerto Rican</strain>
    </source>
</reference>
<feature type="domain" description="Sperm-associated microtubule inner protein 5" evidence="8">
    <location>
        <begin position="196"/>
        <end position="234"/>
    </location>
</feature>
<comment type="similarity">
    <text evidence="5">Belongs to the CIMIP2 family.</text>
</comment>
<sequence>MTTIEYGGGPSLEQRRAFANLEDGGHVPGYMGFCPQFKYRYGHTFGKETSEIAKNLPYYFGPRIQGSHHFYPVTRENNKFDPLRTKFNDDVPGRMLPKSTGDNKYTEGMVPGYSGNIPQMNFKFGRTYRNLSDECVDQLVKEYKSSELRQNRLKESSNLMTNLHPVTYDPLVKNHLNIWTDDMVKKNSDVHSYMSSTEPPIPGYKGFIPRMDTTESGLAKRFHEAAQSSLETFRAECKNHFDHMDMPMTRLDISSRPHSSIPYTPNSNYYSARIFHQEGMIPDYEGHIHGYQYHVGKNFGNTTRDLEVCAHPYSCYGEYLKIKNLTKKYLS</sequence>
<dbReference type="GO" id="GO:0005930">
    <property type="term" value="C:axoneme"/>
    <property type="evidence" value="ECO:0007669"/>
    <property type="project" value="UniProtKB-SubCell"/>
</dbReference>
<comment type="subcellular location">
    <subcellularLocation>
        <location evidence="1">Cytoplasm</location>
        <location evidence="1">Cytoskeleton</location>
        <location evidence="1">Cilium axoneme</location>
    </subcellularLocation>
</comment>
<keyword evidence="3" id="KW-0206">Cytoskeleton</keyword>
<keyword evidence="2" id="KW-0963">Cytoplasm</keyword>
<dbReference type="InterPro" id="IPR055215">
    <property type="entry name" value="SPMIP5_dom"/>
</dbReference>
<evidence type="ECO:0000313" key="9">
    <source>
        <dbReference type="Proteomes" id="UP000008854"/>
    </source>
</evidence>
<proteinExistence type="inferred from homology"/>
<evidence type="ECO:0000259" key="8">
    <source>
        <dbReference type="Pfam" id="PF22573"/>
    </source>
</evidence>
<keyword evidence="4" id="KW-0966">Cell projection</keyword>
<dbReference type="Proteomes" id="UP000008854">
    <property type="component" value="Unassembled WGS sequence"/>
</dbReference>
<evidence type="ECO:0000256" key="2">
    <source>
        <dbReference type="ARBA" id="ARBA00022490"/>
    </source>
</evidence>
<accession>A0A3Q0KKG8</accession>
<dbReference type="InterPro" id="IPR018902">
    <property type="entry name" value="CMI2A-C-like_dom"/>
</dbReference>
<keyword evidence="9" id="KW-1185">Reference proteome</keyword>
<evidence type="ECO:0000256" key="6">
    <source>
        <dbReference type="SAM" id="MobiDB-lite"/>
    </source>
</evidence>
<organism evidence="9 10">
    <name type="scientific">Schistosoma mansoni</name>
    <name type="common">Blood fluke</name>
    <dbReference type="NCBI Taxonomy" id="6183"/>
    <lineage>
        <taxon>Eukaryota</taxon>
        <taxon>Metazoa</taxon>
        <taxon>Spiralia</taxon>
        <taxon>Lophotrochozoa</taxon>
        <taxon>Platyhelminthes</taxon>
        <taxon>Trematoda</taxon>
        <taxon>Digenea</taxon>
        <taxon>Strigeidida</taxon>
        <taxon>Schistosomatoidea</taxon>
        <taxon>Schistosomatidae</taxon>
        <taxon>Schistosoma</taxon>
    </lineage>
</organism>
<evidence type="ECO:0000256" key="3">
    <source>
        <dbReference type="ARBA" id="ARBA00023212"/>
    </source>
</evidence>
<feature type="compositionally biased region" description="Basic and acidic residues" evidence="6">
    <location>
        <begin position="82"/>
        <end position="92"/>
    </location>
</feature>
<dbReference type="WBParaSite" id="Smp_122820.1">
    <property type="protein sequence ID" value="Smp_122820.1"/>
    <property type="gene ID" value="Smp_122820"/>
</dbReference>
<feature type="domain" description="Ciliary microtubule inner protein 2A-C-like" evidence="7">
    <location>
        <begin position="25"/>
        <end position="51"/>
    </location>
</feature>
<dbReference type="PANTHER" id="PTHR22146">
    <property type="entry name" value="CAT EYE SYNDROME CRITICAL REGION PROTEIN 6"/>
    <property type="match status" value="1"/>
</dbReference>
<evidence type="ECO:0000256" key="1">
    <source>
        <dbReference type="ARBA" id="ARBA00004430"/>
    </source>
</evidence>
<evidence type="ECO:0000256" key="4">
    <source>
        <dbReference type="ARBA" id="ARBA00023273"/>
    </source>
</evidence>
<evidence type="ECO:0000259" key="7">
    <source>
        <dbReference type="Pfam" id="PF10629"/>
    </source>
</evidence>
<dbReference type="GO" id="GO:0015630">
    <property type="term" value="C:microtubule cytoskeleton"/>
    <property type="evidence" value="ECO:0007669"/>
    <property type="project" value="UniProtKB-ARBA"/>
</dbReference>
<protein>
    <submittedName>
        <fullName evidence="10">Protein FAM166B</fullName>
    </submittedName>
</protein>
<evidence type="ECO:0000313" key="10">
    <source>
        <dbReference type="WBParaSite" id="Smp_122820.1"/>
    </source>
</evidence>
<dbReference type="AlphaFoldDB" id="A0A3Q0KKG8"/>
<dbReference type="Pfam" id="PF22573">
    <property type="entry name" value="SPMIP5"/>
    <property type="match status" value="1"/>
</dbReference>
<dbReference type="PANTHER" id="PTHR22146:SF17">
    <property type="entry name" value="PROTEIN FAM166B-LIKE PROTEIN"/>
    <property type="match status" value="1"/>
</dbReference>
<dbReference type="Pfam" id="PF10629">
    <property type="entry name" value="CMI2B-like"/>
    <property type="match status" value="1"/>
</dbReference>
<name>A0A3Q0KKG8_SCHMA</name>
<evidence type="ECO:0000256" key="5">
    <source>
        <dbReference type="ARBA" id="ARBA00035661"/>
    </source>
</evidence>
<dbReference type="InParanoid" id="A0A3Q0KKG8"/>